<evidence type="ECO:0000256" key="4">
    <source>
        <dbReference type="ARBA" id="ARBA00022553"/>
    </source>
</evidence>
<reference evidence="7" key="1">
    <citation type="journal article" date="2020" name="bioRxiv">
        <title>Chromosome-level reference genome of the European wasp spider Argiope bruennichi: a resource for studies on range expansion and evolutionary adaptation.</title>
        <authorList>
            <person name="Sheffer M.M."/>
            <person name="Hoppe A."/>
            <person name="Krehenwinkel H."/>
            <person name="Uhl G."/>
            <person name="Kuss A.W."/>
            <person name="Jensen L."/>
            <person name="Jensen C."/>
            <person name="Gillespie R.G."/>
            <person name="Hoff K.J."/>
            <person name="Prost S."/>
        </authorList>
    </citation>
    <scope>NUCLEOTIDE SEQUENCE</scope>
</reference>
<dbReference type="Proteomes" id="UP000807504">
    <property type="component" value="Unassembled WGS sequence"/>
</dbReference>
<evidence type="ECO:0000256" key="3">
    <source>
        <dbReference type="ARBA" id="ARBA00022490"/>
    </source>
</evidence>
<dbReference type="AlphaFoldDB" id="A0A8T0F1P4"/>
<evidence type="ECO:0000256" key="5">
    <source>
        <dbReference type="ARBA" id="ARBA00023242"/>
    </source>
</evidence>
<keyword evidence="5" id="KW-0539">Nucleus</keyword>
<evidence type="ECO:0000256" key="2">
    <source>
        <dbReference type="ARBA" id="ARBA00004496"/>
    </source>
</evidence>
<reference evidence="7" key="2">
    <citation type="submission" date="2020-06" db="EMBL/GenBank/DDBJ databases">
        <authorList>
            <person name="Sheffer M."/>
        </authorList>
    </citation>
    <scope>NUCLEOTIDE SEQUENCE</scope>
</reference>
<name>A0A8T0F1P4_ARGBR</name>
<sequence>MAPVYDFRHVELDKIGRGKRIVKPPGGECSDIFSPGRTAADQITPRKTKNYMQSTIFSPDSPQNGHSHSPTTPSKLLDTQSRLFGSDSEEHTPRRVVNRQRSSIFEDEVDSKPHVQKTTPVRRPVINPITGEPFLENGTPNGSSNGGTPNGSSNGGTPTNGHSNGYTNGHSSPMNGDSPMNGEMSQSEDSTIFKTRKQNNTLSVPIQLTGLSRCPVSLPYHLVRHDPRLSLSLSSFLLGVRSFALLPQQVSVTPFLIYRSVASFVVAIFSRVSGFFLRDAPRPPPAWGGRCIFSLTQSVGKVCRAANFSVA</sequence>
<dbReference type="InterPro" id="IPR033335">
    <property type="entry name" value="JUPITER"/>
</dbReference>
<keyword evidence="8" id="KW-1185">Reference proteome</keyword>
<comment type="caution">
    <text evidence="7">The sequence shown here is derived from an EMBL/GenBank/DDBJ whole genome shotgun (WGS) entry which is preliminary data.</text>
</comment>
<dbReference type="GO" id="GO:0005634">
    <property type="term" value="C:nucleus"/>
    <property type="evidence" value="ECO:0007669"/>
    <property type="project" value="UniProtKB-SubCell"/>
</dbReference>
<feature type="compositionally biased region" description="Low complexity" evidence="6">
    <location>
        <begin position="150"/>
        <end position="165"/>
    </location>
</feature>
<dbReference type="Pfam" id="PF17054">
    <property type="entry name" value="JUPITER"/>
    <property type="match status" value="1"/>
</dbReference>
<evidence type="ECO:0000256" key="6">
    <source>
        <dbReference type="SAM" id="MobiDB-lite"/>
    </source>
</evidence>
<keyword evidence="4" id="KW-0597">Phosphoprotein</keyword>
<comment type="subcellular location">
    <subcellularLocation>
        <location evidence="2">Cytoplasm</location>
    </subcellularLocation>
    <subcellularLocation>
        <location evidence="1">Nucleus</location>
    </subcellularLocation>
</comment>
<evidence type="ECO:0000313" key="7">
    <source>
        <dbReference type="EMBL" id="KAF8782442.1"/>
    </source>
</evidence>
<feature type="region of interest" description="Disordered" evidence="6">
    <location>
        <begin position="53"/>
        <end position="191"/>
    </location>
</feature>
<protein>
    <submittedName>
        <fullName evidence="7">Microtubule-associated protein Jupiter like protein</fullName>
    </submittedName>
</protein>
<evidence type="ECO:0000256" key="1">
    <source>
        <dbReference type="ARBA" id="ARBA00004123"/>
    </source>
</evidence>
<accession>A0A8T0F1P4</accession>
<organism evidence="7 8">
    <name type="scientific">Argiope bruennichi</name>
    <name type="common">Wasp spider</name>
    <name type="synonym">Aranea bruennichi</name>
    <dbReference type="NCBI Taxonomy" id="94029"/>
    <lineage>
        <taxon>Eukaryota</taxon>
        <taxon>Metazoa</taxon>
        <taxon>Ecdysozoa</taxon>
        <taxon>Arthropoda</taxon>
        <taxon>Chelicerata</taxon>
        <taxon>Arachnida</taxon>
        <taxon>Araneae</taxon>
        <taxon>Araneomorphae</taxon>
        <taxon>Entelegynae</taxon>
        <taxon>Araneoidea</taxon>
        <taxon>Araneidae</taxon>
        <taxon>Argiope</taxon>
    </lineage>
</organism>
<dbReference type="GO" id="GO:0005737">
    <property type="term" value="C:cytoplasm"/>
    <property type="evidence" value="ECO:0007669"/>
    <property type="project" value="UniProtKB-SubCell"/>
</dbReference>
<gene>
    <name evidence="7" type="ORF">HNY73_012727</name>
</gene>
<keyword evidence="3" id="KW-0963">Cytoplasm</keyword>
<evidence type="ECO:0000313" key="8">
    <source>
        <dbReference type="Proteomes" id="UP000807504"/>
    </source>
</evidence>
<feature type="compositionally biased region" description="Polar residues" evidence="6">
    <location>
        <begin position="53"/>
        <end position="83"/>
    </location>
</feature>
<dbReference type="EMBL" id="JABXBU010001863">
    <property type="protein sequence ID" value="KAF8782442.1"/>
    <property type="molecule type" value="Genomic_DNA"/>
</dbReference>
<proteinExistence type="predicted"/>
<feature type="compositionally biased region" description="Polar residues" evidence="6">
    <location>
        <begin position="166"/>
        <end position="175"/>
    </location>
</feature>